<protein>
    <submittedName>
        <fullName evidence="2">Uncharacterized protein</fullName>
    </submittedName>
</protein>
<sequence length="182" mass="20312">MEDGIVRYKGRYWVPSTDSLRNGIRDTMEDGIGLLLLGHDVQWSINLRCISWLHGRRRPGEGGKGVIGARALVDAEWWNSERLHPVSKLLKAQKCFTANTPKTYQVTRAQHRVNRTVPLYSLCKLRPSTSRPPSPPPPHGRRSPPCAVGRRPPSVFFVVGLVPSHRQGGSVRNKFISSSSAD</sequence>
<dbReference type="EMBL" id="KQ999899">
    <property type="protein sequence ID" value="KZV40649.1"/>
    <property type="molecule type" value="Genomic_DNA"/>
</dbReference>
<dbReference type="AlphaFoldDB" id="A0A2Z7C2B3"/>
<evidence type="ECO:0000313" key="2">
    <source>
        <dbReference type="EMBL" id="KZV40649.1"/>
    </source>
</evidence>
<feature type="region of interest" description="Disordered" evidence="1">
    <location>
        <begin position="124"/>
        <end position="148"/>
    </location>
</feature>
<dbReference type="Proteomes" id="UP000250235">
    <property type="component" value="Unassembled WGS sequence"/>
</dbReference>
<proteinExistence type="predicted"/>
<organism evidence="2 3">
    <name type="scientific">Dorcoceras hygrometricum</name>
    <dbReference type="NCBI Taxonomy" id="472368"/>
    <lineage>
        <taxon>Eukaryota</taxon>
        <taxon>Viridiplantae</taxon>
        <taxon>Streptophyta</taxon>
        <taxon>Embryophyta</taxon>
        <taxon>Tracheophyta</taxon>
        <taxon>Spermatophyta</taxon>
        <taxon>Magnoliopsida</taxon>
        <taxon>eudicotyledons</taxon>
        <taxon>Gunneridae</taxon>
        <taxon>Pentapetalae</taxon>
        <taxon>asterids</taxon>
        <taxon>lamiids</taxon>
        <taxon>Lamiales</taxon>
        <taxon>Gesneriaceae</taxon>
        <taxon>Didymocarpoideae</taxon>
        <taxon>Trichosporeae</taxon>
        <taxon>Loxocarpinae</taxon>
        <taxon>Dorcoceras</taxon>
    </lineage>
</organism>
<name>A0A2Z7C2B3_9LAMI</name>
<reference evidence="2 3" key="1">
    <citation type="journal article" date="2015" name="Proc. Natl. Acad. Sci. U.S.A.">
        <title>The resurrection genome of Boea hygrometrica: A blueprint for survival of dehydration.</title>
        <authorList>
            <person name="Xiao L."/>
            <person name="Yang G."/>
            <person name="Zhang L."/>
            <person name="Yang X."/>
            <person name="Zhao S."/>
            <person name="Ji Z."/>
            <person name="Zhou Q."/>
            <person name="Hu M."/>
            <person name="Wang Y."/>
            <person name="Chen M."/>
            <person name="Xu Y."/>
            <person name="Jin H."/>
            <person name="Xiao X."/>
            <person name="Hu G."/>
            <person name="Bao F."/>
            <person name="Hu Y."/>
            <person name="Wan P."/>
            <person name="Li L."/>
            <person name="Deng X."/>
            <person name="Kuang T."/>
            <person name="Xiang C."/>
            <person name="Zhu J.K."/>
            <person name="Oliver M.J."/>
            <person name="He Y."/>
        </authorList>
    </citation>
    <scope>NUCLEOTIDE SEQUENCE [LARGE SCALE GENOMIC DNA]</scope>
    <source>
        <strain evidence="3">cv. XS01</strain>
    </source>
</reference>
<accession>A0A2Z7C2B3</accession>
<keyword evidence="3" id="KW-1185">Reference proteome</keyword>
<evidence type="ECO:0000313" key="3">
    <source>
        <dbReference type="Proteomes" id="UP000250235"/>
    </source>
</evidence>
<gene>
    <name evidence="2" type="ORF">F511_33158</name>
</gene>
<evidence type="ECO:0000256" key="1">
    <source>
        <dbReference type="SAM" id="MobiDB-lite"/>
    </source>
</evidence>